<evidence type="ECO:0000313" key="3">
    <source>
        <dbReference type="EMBL" id="PZR37384.1"/>
    </source>
</evidence>
<sequence length="164" mass="17933">MLTFILACVLVLAAFPVSALGRALRRALVEAPARRLNAIKPGHIVILVGLALVGLIMFGLFEADGLRVFGMMVPEIAVWFSAFEMSLVLDALVIGLAIATTARLRVMGLMIRRAIQGAASWLARRIAPRERRSSPRPPRKQEESGDPEPWGWAPVLAWSAVARR</sequence>
<dbReference type="Proteomes" id="UP000249393">
    <property type="component" value="Unassembled WGS sequence"/>
</dbReference>
<keyword evidence="2" id="KW-0472">Membrane</keyword>
<evidence type="ECO:0000256" key="1">
    <source>
        <dbReference type="SAM" id="MobiDB-lite"/>
    </source>
</evidence>
<reference evidence="3 4" key="1">
    <citation type="submission" date="2017-08" db="EMBL/GenBank/DDBJ databases">
        <title>Infants hospitalized years apart are colonized by the same room-sourced microbial strains.</title>
        <authorList>
            <person name="Brooks B."/>
            <person name="Olm M.R."/>
            <person name="Firek B.A."/>
            <person name="Baker R."/>
            <person name="Thomas B.C."/>
            <person name="Morowitz M.J."/>
            <person name="Banfield J.F."/>
        </authorList>
    </citation>
    <scope>NUCLEOTIDE SEQUENCE [LARGE SCALE GENOMIC DNA]</scope>
    <source>
        <strain evidence="3">S2_003_000_R2_4</strain>
    </source>
</reference>
<dbReference type="RefSeq" id="WP_304272657.1">
    <property type="nucleotide sequence ID" value="NZ_QFQZ01000001.1"/>
</dbReference>
<proteinExistence type="predicted"/>
<feature type="transmembrane region" description="Helical" evidence="2">
    <location>
        <begin position="76"/>
        <end position="98"/>
    </location>
</feature>
<keyword evidence="2" id="KW-1133">Transmembrane helix</keyword>
<keyword evidence="2" id="KW-0812">Transmembrane</keyword>
<feature type="region of interest" description="Disordered" evidence="1">
    <location>
        <begin position="129"/>
        <end position="152"/>
    </location>
</feature>
<gene>
    <name evidence="3" type="ORF">DI526_00355</name>
</gene>
<evidence type="ECO:0000256" key="2">
    <source>
        <dbReference type="SAM" id="Phobius"/>
    </source>
</evidence>
<accession>A0A2W5X8H5</accession>
<comment type="caution">
    <text evidence="3">The sequence shown here is derived from an EMBL/GenBank/DDBJ whole genome shotgun (WGS) entry which is preliminary data.</text>
</comment>
<feature type="transmembrane region" description="Helical" evidence="2">
    <location>
        <begin position="43"/>
        <end position="64"/>
    </location>
</feature>
<dbReference type="EMBL" id="QFQZ01000001">
    <property type="protein sequence ID" value="PZR37384.1"/>
    <property type="molecule type" value="Genomic_DNA"/>
</dbReference>
<organism evidence="3 4">
    <name type="scientific">Caulobacter segnis</name>
    <dbReference type="NCBI Taxonomy" id="88688"/>
    <lineage>
        <taxon>Bacteria</taxon>
        <taxon>Pseudomonadati</taxon>
        <taxon>Pseudomonadota</taxon>
        <taxon>Alphaproteobacteria</taxon>
        <taxon>Caulobacterales</taxon>
        <taxon>Caulobacteraceae</taxon>
        <taxon>Caulobacter</taxon>
    </lineage>
</organism>
<name>A0A2W5X8H5_9CAUL</name>
<protein>
    <submittedName>
        <fullName evidence="3">Uncharacterized protein</fullName>
    </submittedName>
</protein>
<evidence type="ECO:0000313" key="4">
    <source>
        <dbReference type="Proteomes" id="UP000249393"/>
    </source>
</evidence>
<dbReference type="AlphaFoldDB" id="A0A2W5X8H5"/>
<feature type="compositionally biased region" description="Basic and acidic residues" evidence="1">
    <location>
        <begin position="129"/>
        <end position="143"/>
    </location>
</feature>